<dbReference type="Pfam" id="PF02579">
    <property type="entry name" value="Nitro_FeMo-Co"/>
    <property type="match status" value="1"/>
</dbReference>
<dbReference type="KEGG" id="bvr:BVIR_1472"/>
<keyword evidence="5" id="KW-1185">Reference proteome</keyword>
<reference evidence="3" key="1">
    <citation type="journal article" date="2015" name="Genome Announc.">
        <title>Complete Genome Sequence of the Bacteriochlorophyll b-Producing Photosynthetic Bacterium Blastochloris viridis.</title>
        <authorList>
            <person name="Tsukatani Y."/>
            <person name="Hirose Y."/>
            <person name="Harada J."/>
            <person name="Misawa N."/>
            <person name="Mori K."/>
            <person name="Inoue K."/>
            <person name="Tamiaki H."/>
        </authorList>
    </citation>
    <scope>NUCLEOTIDE SEQUENCE [LARGE SCALE GENOMIC DNA]</scope>
    <source>
        <strain evidence="3">DSM 133</strain>
    </source>
</reference>
<dbReference type="Proteomes" id="UP000065734">
    <property type="component" value="Chromosome I"/>
</dbReference>
<dbReference type="AlphaFoldDB" id="A0A0H5BQF8"/>
<gene>
    <name evidence="3" type="ORF">BV133_3280</name>
    <name evidence="4" type="ORF">BVIRIDIS_09170</name>
</gene>
<dbReference type="InterPro" id="IPR036105">
    <property type="entry name" value="DiNase_FeMo-co_biosyn_sf"/>
</dbReference>
<dbReference type="SUPFAM" id="SSF53146">
    <property type="entry name" value="Nitrogenase accessory factor-like"/>
    <property type="match status" value="1"/>
</dbReference>
<dbReference type="PATRIC" id="fig|1079.6.peg.1527"/>
<dbReference type="EMBL" id="AP014854">
    <property type="protein sequence ID" value="BAS00874.1"/>
    <property type="molecule type" value="Genomic_DNA"/>
</dbReference>
<reference evidence="5" key="3">
    <citation type="journal article" date="2016" name="Genome Announc.">
        <title>Revised genome sequence of the purple photosynthetic bacterium Blastochloris viridis.</title>
        <authorList>
            <person name="Liu L.N."/>
            <person name="Faulkner M."/>
            <person name="Liu X."/>
            <person name="Huang F."/>
            <person name="Darby A.C."/>
            <person name="Hall N."/>
        </authorList>
    </citation>
    <scope>NUCLEOTIDE SEQUENCE [LARGE SCALE GENOMIC DNA]</scope>
    <source>
        <strain evidence="5">ATCC 19567 / DSM 133 / F</strain>
    </source>
</reference>
<protein>
    <submittedName>
        <fullName evidence="4">Dinitrogenase iron-molybdenum cofactor</fullName>
    </submittedName>
    <submittedName>
        <fullName evidence="3">Nitrogen fixation-related protein</fullName>
    </submittedName>
</protein>
<reference evidence="4" key="2">
    <citation type="submission" date="2015-11" db="EMBL/GenBank/DDBJ databases">
        <authorList>
            <person name="Zhang Y."/>
            <person name="Guo Z."/>
        </authorList>
    </citation>
    <scope>NUCLEOTIDE SEQUENCE</scope>
    <source>
        <strain evidence="4">1</strain>
    </source>
</reference>
<dbReference type="STRING" id="1079.BVIR_1472"/>
<dbReference type="OrthoDB" id="9797941at2"/>
<accession>A0A0H5BQF8</accession>
<feature type="domain" description="Dinitrogenase iron-molybdenum cofactor biosynthesis" evidence="2">
    <location>
        <begin position="12"/>
        <end position="101"/>
    </location>
</feature>
<evidence type="ECO:0000256" key="1">
    <source>
        <dbReference type="ARBA" id="ARBA00023231"/>
    </source>
</evidence>
<evidence type="ECO:0000313" key="4">
    <source>
        <dbReference type="EMBL" id="CUU41918.1"/>
    </source>
</evidence>
<sequence>MRIAVASQNFRTVTPHAGKTRRFLVFEVDAGAPPREVERLDLPKEMAIHEFQGGGDHPLYTMRAVIAASAGPGFVNRMASRGVDAVATSETDPVAAVSRYISGTLPAAAPHDDDCGCH</sequence>
<evidence type="ECO:0000313" key="5">
    <source>
        <dbReference type="Proteomes" id="UP000065734"/>
    </source>
</evidence>
<proteinExistence type="predicted"/>
<dbReference type="EMBL" id="LN907867">
    <property type="protein sequence ID" value="CUU41918.1"/>
    <property type="molecule type" value="Genomic_DNA"/>
</dbReference>
<keyword evidence="1" id="KW-0535">Nitrogen fixation</keyword>
<evidence type="ECO:0000259" key="2">
    <source>
        <dbReference type="Pfam" id="PF02579"/>
    </source>
</evidence>
<evidence type="ECO:0000313" key="3">
    <source>
        <dbReference type="EMBL" id="BAS00874.1"/>
    </source>
</evidence>
<organism evidence="4 5">
    <name type="scientific">Blastochloris viridis</name>
    <name type="common">Rhodopseudomonas viridis</name>
    <dbReference type="NCBI Taxonomy" id="1079"/>
    <lineage>
        <taxon>Bacteria</taxon>
        <taxon>Pseudomonadati</taxon>
        <taxon>Pseudomonadota</taxon>
        <taxon>Alphaproteobacteria</taxon>
        <taxon>Hyphomicrobiales</taxon>
        <taxon>Blastochloridaceae</taxon>
        <taxon>Blastochloris</taxon>
    </lineage>
</organism>
<dbReference type="Gene3D" id="3.30.420.130">
    <property type="entry name" value="Dinitrogenase iron-molybdenum cofactor biosynthesis domain"/>
    <property type="match status" value="1"/>
</dbReference>
<name>A0A0H5BQF8_BLAVI</name>
<dbReference type="InterPro" id="IPR003731">
    <property type="entry name" value="Di-Nase_FeMo-co_biosynth"/>
</dbReference>